<gene>
    <name evidence="1" type="ORF">A3K87_31425</name>
</gene>
<name>A0AA91DGZ3_VARPD</name>
<evidence type="ECO:0008006" key="3">
    <source>
        <dbReference type="Google" id="ProtNLM"/>
    </source>
</evidence>
<evidence type="ECO:0000313" key="1">
    <source>
        <dbReference type="EMBL" id="OAK55803.1"/>
    </source>
</evidence>
<evidence type="ECO:0000313" key="2">
    <source>
        <dbReference type="Proteomes" id="UP000077852"/>
    </source>
</evidence>
<comment type="caution">
    <text evidence="1">The sequence shown here is derived from an EMBL/GenBank/DDBJ whole genome shotgun (WGS) entry which is preliminary data.</text>
</comment>
<dbReference type="RefSeq" id="WP_155742694.1">
    <property type="nucleotide sequence ID" value="NZ_LVHG01000102.1"/>
</dbReference>
<dbReference type="AlphaFoldDB" id="A0AA91DGZ3"/>
<protein>
    <recommendedName>
        <fullName evidence="3">(2Fe-2S) ferredoxin domain-containing protein</fullName>
    </recommendedName>
</protein>
<sequence>MSHSPPLVETKLAGVVLVCGDCEERKDGPTKLRAKQVRKELKHGLSHLPVRLRVVQCSCLGLCPKKAVALAAVAQGHAPLAAEACTEQDVDTFAKALARSVK</sequence>
<dbReference type="Proteomes" id="UP000077852">
    <property type="component" value="Unassembled WGS sequence"/>
</dbReference>
<reference evidence="1 2" key="1">
    <citation type="submission" date="2016-03" db="EMBL/GenBank/DDBJ databases">
        <title>Genome sequence of Variovorax paradoxus KB5.</title>
        <authorList>
            <person name="Jeong H."/>
            <person name="Hong C.E."/>
            <person name="Jo S.H."/>
            <person name="Park J.M."/>
        </authorList>
    </citation>
    <scope>NUCLEOTIDE SEQUENCE [LARGE SCALE GENOMIC DNA]</scope>
    <source>
        <strain evidence="1 2">KB5</strain>
    </source>
</reference>
<dbReference type="EMBL" id="LVHG01000102">
    <property type="protein sequence ID" value="OAK55803.1"/>
    <property type="molecule type" value="Genomic_DNA"/>
</dbReference>
<proteinExistence type="predicted"/>
<organism evidence="1 2">
    <name type="scientific">Variovorax paradoxus</name>
    <dbReference type="NCBI Taxonomy" id="34073"/>
    <lineage>
        <taxon>Bacteria</taxon>
        <taxon>Pseudomonadati</taxon>
        <taxon>Pseudomonadota</taxon>
        <taxon>Betaproteobacteria</taxon>
        <taxon>Burkholderiales</taxon>
        <taxon>Comamonadaceae</taxon>
        <taxon>Variovorax</taxon>
    </lineage>
</organism>
<accession>A0AA91DGZ3</accession>